<dbReference type="EMBL" id="FQ790286">
    <property type="protein sequence ID" value="CCD47530.1"/>
    <property type="molecule type" value="Genomic_DNA"/>
</dbReference>
<evidence type="ECO:0000313" key="2">
    <source>
        <dbReference type="EMBL" id="CCD47530.1"/>
    </source>
</evidence>
<dbReference type="Proteomes" id="UP000008177">
    <property type="component" value="Unplaced contigs"/>
</dbReference>
<keyword evidence="1" id="KW-0732">Signal</keyword>
<reference evidence="3" key="1">
    <citation type="journal article" date="2011" name="PLoS Genet.">
        <title>Genomic analysis of the necrotrophic fungal pathogens Sclerotinia sclerotiorum and Botrytis cinerea.</title>
        <authorList>
            <person name="Amselem J."/>
            <person name="Cuomo C.A."/>
            <person name="van Kan J.A."/>
            <person name="Viaud M."/>
            <person name="Benito E.P."/>
            <person name="Couloux A."/>
            <person name="Coutinho P.M."/>
            <person name="de Vries R.P."/>
            <person name="Dyer P.S."/>
            <person name="Fillinger S."/>
            <person name="Fournier E."/>
            <person name="Gout L."/>
            <person name="Hahn M."/>
            <person name="Kohn L."/>
            <person name="Lapalu N."/>
            <person name="Plummer K.M."/>
            <person name="Pradier J.M."/>
            <person name="Quevillon E."/>
            <person name="Sharon A."/>
            <person name="Simon A."/>
            <person name="ten Have A."/>
            <person name="Tudzynski B."/>
            <person name="Tudzynski P."/>
            <person name="Wincker P."/>
            <person name="Andrew M."/>
            <person name="Anthouard V."/>
            <person name="Beever R.E."/>
            <person name="Beffa R."/>
            <person name="Benoit I."/>
            <person name="Bouzid O."/>
            <person name="Brault B."/>
            <person name="Chen Z."/>
            <person name="Choquer M."/>
            <person name="Collemare J."/>
            <person name="Cotton P."/>
            <person name="Danchin E.G."/>
            <person name="Da Silva C."/>
            <person name="Gautier A."/>
            <person name="Giraud C."/>
            <person name="Giraud T."/>
            <person name="Gonzalez C."/>
            <person name="Grossetete S."/>
            <person name="Guldener U."/>
            <person name="Henrissat B."/>
            <person name="Howlett B.J."/>
            <person name="Kodira C."/>
            <person name="Kretschmer M."/>
            <person name="Lappartient A."/>
            <person name="Leroch M."/>
            <person name="Levis C."/>
            <person name="Mauceli E."/>
            <person name="Neuveglise C."/>
            <person name="Oeser B."/>
            <person name="Pearson M."/>
            <person name="Poulain J."/>
            <person name="Poussereau N."/>
            <person name="Quesneville H."/>
            <person name="Rascle C."/>
            <person name="Schumacher J."/>
            <person name="Segurens B."/>
            <person name="Sexton A."/>
            <person name="Silva E."/>
            <person name="Sirven C."/>
            <person name="Soanes D.M."/>
            <person name="Talbot N.J."/>
            <person name="Templeton M."/>
            <person name="Yandava C."/>
            <person name="Yarden O."/>
            <person name="Zeng Q."/>
            <person name="Rollins J.A."/>
            <person name="Lebrun M.H."/>
            <person name="Dickman M."/>
        </authorList>
    </citation>
    <scope>NUCLEOTIDE SEQUENCE [LARGE SCALE GENOMIC DNA]</scope>
    <source>
        <strain evidence="3">T4</strain>
    </source>
</reference>
<dbReference type="AlphaFoldDB" id="G2Y4E0"/>
<feature type="chain" id="PRO_5003440211" evidence="1">
    <location>
        <begin position="18"/>
        <end position="59"/>
    </location>
</feature>
<feature type="signal peptide" evidence="1">
    <location>
        <begin position="1"/>
        <end position="17"/>
    </location>
</feature>
<name>G2Y4E0_BOTF4</name>
<accession>G2Y4E0</accession>
<dbReference type="InParanoid" id="G2Y4E0"/>
<evidence type="ECO:0000313" key="3">
    <source>
        <dbReference type="Proteomes" id="UP000008177"/>
    </source>
</evidence>
<proteinExistence type="predicted"/>
<dbReference type="HOGENOM" id="CLU_2960467_0_0_1"/>
<organism evidence="2 3">
    <name type="scientific">Botryotinia fuckeliana (strain T4)</name>
    <name type="common">Noble rot fungus</name>
    <name type="synonym">Botrytis cinerea</name>
    <dbReference type="NCBI Taxonomy" id="999810"/>
    <lineage>
        <taxon>Eukaryota</taxon>
        <taxon>Fungi</taxon>
        <taxon>Dikarya</taxon>
        <taxon>Ascomycota</taxon>
        <taxon>Pezizomycotina</taxon>
        <taxon>Leotiomycetes</taxon>
        <taxon>Helotiales</taxon>
        <taxon>Sclerotiniaceae</taxon>
        <taxon>Botrytis</taxon>
    </lineage>
</organism>
<evidence type="ECO:0000256" key="1">
    <source>
        <dbReference type="SAM" id="SignalP"/>
    </source>
</evidence>
<protein>
    <submittedName>
        <fullName evidence="2">Uncharacterized protein</fullName>
    </submittedName>
</protein>
<sequence>MHMNNILNFFQFNFLSSFFLPSFLPSLPSFPSIPFFSLPVQAIRLTRGTYLFIHFSWLG</sequence>
<gene>
    <name evidence="2" type="ORF">BofuT4_uP006890.1</name>
</gene>